<proteinExistence type="predicted"/>
<keyword evidence="2" id="KW-1185">Reference proteome</keyword>
<evidence type="ECO:0000313" key="1">
    <source>
        <dbReference type="EMBL" id="SMN20464.1"/>
    </source>
</evidence>
<gene>
    <name evidence="1" type="ORF">KASA_0N04466G</name>
</gene>
<dbReference type="Proteomes" id="UP000196158">
    <property type="component" value="Unassembled WGS sequence"/>
</dbReference>
<accession>A0A1X7R4I9</accession>
<protein>
    <submittedName>
        <fullName evidence="1">Similar to Saccharomyces cerevisiae YHL038C CBP2 Mitochondrial protein required for splicing of the group I intron aI5 of the COB pre-mRNA, binds to the RNA to promote splicing</fullName>
    </submittedName>
</protein>
<organism evidence="1 2">
    <name type="scientific">Maudiozyma saulgeensis</name>
    <dbReference type="NCBI Taxonomy" id="1789683"/>
    <lineage>
        <taxon>Eukaryota</taxon>
        <taxon>Fungi</taxon>
        <taxon>Dikarya</taxon>
        <taxon>Ascomycota</taxon>
        <taxon>Saccharomycotina</taxon>
        <taxon>Saccharomycetes</taxon>
        <taxon>Saccharomycetales</taxon>
        <taxon>Saccharomycetaceae</taxon>
        <taxon>Maudiozyma</taxon>
    </lineage>
</organism>
<dbReference type="AlphaFoldDB" id="A0A1X7R4I9"/>
<evidence type="ECO:0000313" key="2">
    <source>
        <dbReference type="Proteomes" id="UP000196158"/>
    </source>
</evidence>
<dbReference type="EMBL" id="FXLY01000005">
    <property type="protein sequence ID" value="SMN20464.1"/>
    <property type="molecule type" value="Genomic_DNA"/>
</dbReference>
<sequence length="621" mass="72122">MSSTGNFGPWLSYFYASLRREARARKFQYVFNIPHMRALKIQDSNLKLKLTEKNLPIPVRLETNIFDTDLSHVQNLILADVRNQNEVTFGFHIKDMQGTVPDRGILTTLLTNPVLPTYLGSGYAKEKLERTPFEYKYTIKLETDIEDRTLQPFNRILWPDPIFSNFCRGIGVSPKLYKELLAKDIHFKSPCNNNLLPIYKVSSIPEGYNSIGLFPKFNKDQLEVFNDIDGLSALVTAKPCVDYQYAKVRDIITSTLSKDSLETNNVDDKAVQLIPMLSKTHPSRDTLSKLLKIAKYDTKLWSTSGMTNKTCPGDILRSALVARNCNRGALRREFMKHYVSFNIVSLIKRLNDHEVSKDFISPESKINWKSSDYYIWHQYDKLQKGFKIPNNFQDLQLIRHDFSDFLRRLFEYHCLITAEMKVQGSAFFENIDEVPGTSRCYAVSTLMNSILCNNKTLRTLYPSLALYIDSTLTIQDQSKRLLLPKLAETSSSELGERISNIIREMISFENNVFHDKFTSHSRMRSEINSPMKDWKIIILHKKPFSVEQIQTMRYQSRIFTQFTNTLESIEKISYSICVEKKMIDEDTIIYLYKMNREKKSSLYNMMAEIMQNPDAKNVQEM</sequence>
<reference evidence="1 2" key="1">
    <citation type="submission" date="2017-04" db="EMBL/GenBank/DDBJ databases">
        <authorList>
            <person name="Afonso C.L."/>
            <person name="Miller P.J."/>
            <person name="Scott M.A."/>
            <person name="Spackman E."/>
            <person name="Goraichik I."/>
            <person name="Dimitrov K.M."/>
            <person name="Suarez D.L."/>
            <person name="Swayne D.E."/>
        </authorList>
    </citation>
    <scope>NUCLEOTIDE SEQUENCE [LARGE SCALE GENOMIC DNA]</scope>
</reference>
<name>A0A1X7R4I9_9SACH</name>
<dbReference type="OrthoDB" id="4069973at2759"/>